<feature type="region of interest" description="Disordered" evidence="1">
    <location>
        <begin position="1"/>
        <end position="103"/>
    </location>
</feature>
<feature type="compositionally biased region" description="Basic residues" evidence="1">
    <location>
        <begin position="236"/>
        <end position="247"/>
    </location>
</feature>
<sequence>MTRRKRKLVLKADVKVEENPPSSSEEEVPPPGWDDGSSSSPFLQSSAPQVSLSSPKSKSKIQRGRRPAKIKLHKTARNLTSGSSSHKNDSNTSPTGSDCSSSSPKCIICKIDISKLKMHRGRLYQKQVQEWKHIMMTNEGVSSIGSTNISEPCESCFKEFVLESWNISEQINNLQLILKELTKRVVDNQNKWSRENQNNSKLDKLEDEDEALESSSSDTEYLSDSEYDPLEDLKARKSKNRRVRQPKTKFNKAVPVGRRGIKKNENPSNNNILKMEPEMSDWKGQNSPPVEFAEPLNLTKFLEVKLEETTNVDVTFKVEEIYDYVPLIIPGYEAVCSHCGTISRNLEHCEFCRTLLLKTAKILKVGTRICHLKSDLDLLTMKFPEDPPPPENVPTLNIRIKDELADDSSDGDNSEEMPLIKIRSIESISDKDTDPPYM</sequence>
<feature type="compositionally biased region" description="Low complexity" evidence="1">
    <location>
        <begin position="33"/>
        <end position="46"/>
    </location>
</feature>
<feature type="compositionally biased region" description="Polar residues" evidence="1">
    <location>
        <begin position="77"/>
        <end position="96"/>
    </location>
</feature>
<organism evidence="2 3">
    <name type="scientific">Folsomia candida</name>
    <name type="common">Springtail</name>
    <dbReference type="NCBI Taxonomy" id="158441"/>
    <lineage>
        <taxon>Eukaryota</taxon>
        <taxon>Metazoa</taxon>
        <taxon>Ecdysozoa</taxon>
        <taxon>Arthropoda</taxon>
        <taxon>Hexapoda</taxon>
        <taxon>Collembola</taxon>
        <taxon>Entomobryomorpha</taxon>
        <taxon>Isotomoidea</taxon>
        <taxon>Isotomidae</taxon>
        <taxon>Proisotominae</taxon>
        <taxon>Folsomia</taxon>
    </lineage>
</organism>
<keyword evidence="3" id="KW-1185">Reference proteome</keyword>
<feature type="compositionally biased region" description="Polar residues" evidence="1">
    <location>
        <begin position="47"/>
        <end position="56"/>
    </location>
</feature>
<protein>
    <submittedName>
        <fullName evidence="2">Uncharacterized protein</fullName>
    </submittedName>
</protein>
<dbReference type="AlphaFoldDB" id="A0A226DU59"/>
<feature type="region of interest" description="Disordered" evidence="1">
    <location>
        <begin position="192"/>
        <end position="247"/>
    </location>
</feature>
<feature type="compositionally biased region" description="Acidic residues" evidence="1">
    <location>
        <begin position="404"/>
        <end position="415"/>
    </location>
</feature>
<name>A0A226DU59_FOLCA</name>
<feature type="compositionally biased region" description="Basic residues" evidence="1">
    <location>
        <begin position="57"/>
        <end position="76"/>
    </location>
</feature>
<dbReference type="EMBL" id="LNIX01000012">
    <property type="protein sequence ID" value="OXA48354.1"/>
    <property type="molecule type" value="Genomic_DNA"/>
</dbReference>
<proteinExistence type="predicted"/>
<evidence type="ECO:0000256" key="1">
    <source>
        <dbReference type="SAM" id="MobiDB-lite"/>
    </source>
</evidence>
<feature type="region of interest" description="Disordered" evidence="1">
    <location>
        <begin position="402"/>
        <end position="438"/>
    </location>
</feature>
<reference evidence="2 3" key="1">
    <citation type="submission" date="2015-12" db="EMBL/GenBank/DDBJ databases">
        <title>The genome of Folsomia candida.</title>
        <authorList>
            <person name="Faddeeva A."/>
            <person name="Derks M.F."/>
            <person name="Anvar Y."/>
            <person name="Smit S."/>
            <person name="Van Straalen N."/>
            <person name="Roelofs D."/>
        </authorList>
    </citation>
    <scope>NUCLEOTIDE SEQUENCE [LARGE SCALE GENOMIC DNA]</scope>
    <source>
        <strain evidence="2 3">VU population</strain>
        <tissue evidence="2">Whole body</tissue>
    </source>
</reference>
<accession>A0A226DU59</accession>
<evidence type="ECO:0000313" key="2">
    <source>
        <dbReference type="EMBL" id="OXA48354.1"/>
    </source>
</evidence>
<feature type="compositionally biased region" description="Acidic residues" evidence="1">
    <location>
        <begin position="221"/>
        <end position="230"/>
    </location>
</feature>
<feature type="compositionally biased region" description="Basic and acidic residues" evidence="1">
    <location>
        <begin position="428"/>
        <end position="438"/>
    </location>
</feature>
<dbReference type="Proteomes" id="UP000198287">
    <property type="component" value="Unassembled WGS sequence"/>
</dbReference>
<evidence type="ECO:0000313" key="3">
    <source>
        <dbReference type="Proteomes" id="UP000198287"/>
    </source>
</evidence>
<comment type="caution">
    <text evidence="2">The sequence shown here is derived from an EMBL/GenBank/DDBJ whole genome shotgun (WGS) entry which is preliminary data.</text>
</comment>
<gene>
    <name evidence="2" type="ORF">Fcan01_17140</name>
</gene>